<keyword evidence="2" id="KW-1185">Reference proteome</keyword>
<gene>
    <name evidence="1" type="ORF">EK21DRAFT_108185</name>
</gene>
<reference evidence="1" key="1">
    <citation type="journal article" date="2020" name="Stud. Mycol.">
        <title>101 Dothideomycetes genomes: a test case for predicting lifestyles and emergence of pathogens.</title>
        <authorList>
            <person name="Haridas S."/>
            <person name="Albert R."/>
            <person name="Binder M."/>
            <person name="Bloem J."/>
            <person name="Labutti K."/>
            <person name="Salamov A."/>
            <person name="Andreopoulos B."/>
            <person name="Baker S."/>
            <person name="Barry K."/>
            <person name="Bills G."/>
            <person name="Bluhm B."/>
            <person name="Cannon C."/>
            <person name="Castanera R."/>
            <person name="Culley D."/>
            <person name="Daum C."/>
            <person name="Ezra D."/>
            <person name="Gonzalez J."/>
            <person name="Henrissat B."/>
            <person name="Kuo A."/>
            <person name="Liang C."/>
            <person name="Lipzen A."/>
            <person name="Lutzoni F."/>
            <person name="Magnuson J."/>
            <person name="Mondo S."/>
            <person name="Nolan M."/>
            <person name="Ohm R."/>
            <person name="Pangilinan J."/>
            <person name="Park H.-J."/>
            <person name="Ramirez L."/>
            <person name="Alfaro M."/>
            <person name="Sun H."/>
            <person name="Tritt A."/>
            <person name="Yoshinaga Y."/>
            <person name="Zwiers L.-H."/>
            <person name="Turgeon B."/>
            <person name="Goodwin S."/>
            <person name="Spatafora J."/>
            <person name="Crous P."/>
            <person name="Grigoriev I."/>
        </authorList>
    </citation>
    <scope>NUCLEOTIDE SEQUENCE</scope>
    <source>
        <strain evidence="1">CBS 110217</strain>
    </source>
</reference>
<evidence type="ECO:0000313" key="2">
    <source>
        <dbReference type="Proteomes" id="UP000799777"/>
    </source>
</evidence>
<sequence>MSNSKGPRRIAGLSPPAGVKELEHAPLIDRRRRELKQQLGPYLIFGACHPLEEKRRTIFDPEALLRKTQFVTPNNRFAALGLPARRPLYCEIAAFVNKDRASIRALSISPVVVEIASHFTSPDFLALAGVCLPVNYTIKLQSPNSLRMSQGMLRPMPPRRAMAIQPEYMQAVQMTTTSNFTGADNGKRIIGSAMRFSADG</sequence>
<comment type="caution">
    <text evidence="1">The sequence shown here is derived from an EMBL/GenBank/DDBJ whole genome shotgun (WGS) entry which is preliminary data.</text>
</comment>
<dbReference type="Proteomes" id="UP000799777">
    <property type="component" value="Unassembled WGS sequence"/>
</dbReference>
<dbReference type="AlphaFoldDB" id="A0A9P4LRW0"/>
<accession>A0A9P4LRW0</accession>
<proteinExistence type="predicted"/>
<protein>
    <submittedName>
        <fullName evidence="1">Uncharacterized protein</fullName>
    </submittedName>
</protein>
<organism evidence="1 2">
    <name type="scientific">Setomelanomma holmii</name>
    <dbReference type="NCBI Taxonomy" id="210430"/>
    <lineage>
        <taxon>Eukaryota</taxon>
        <taxon>Fungi</taxon>
        <taxon>Dikarya</taxon>
        <taxon>Ascomycota</taxon>
        <taxon>Pezizomycotina</taxon>
        <taxon>Dothideomycetes</taxon>
        <taxon>Pleosporomycetidae</taxon>
        <taxon>Pleosporales</taxon>
        <taxon>Pleosporineae</taxon>
        <taxon>Phaeosphaeriaceae</taxon>
        <taxon>Setomelanomma</taxon>
    </lineage>
</organism>
<evidence type="ECO:0000313" key="1">
    <source>
        <dbReference type="EMBL" id="KAF2034142.1"/>
    </source>
</evidence>
<dbReference type="EMBL" id="ML978162">
    <property type="protein sequence ID" value="KAF2034142.1"/>
    <property type="molecule type" value="Genomic_DNA"/>
</dbReference>
<name>A0A9P4LRW0_9PLEO</name>